<reference evidence="1" key="1">
    <citation type="submission" date="2021-03" db="EMBL/GenBank/DDBJ databases">
        <authorList>
            <consortium name="DOE Joint Genome Institute"/>
            <person name="Ahrendt S."/>
            <person name="Looney B.P."/>
            <person name="Miyauchi S."/>
            <person name="Morin E."/>
            <person name="Drula E."/>
            <person name="Courty P.E."/>
            <person name="Chicoki N."/>
            <person name="Fauchery L."/>
            <person name="Kohler A."/>
            <person name="Kuo A."/>
            <person name="Labutti K."/>
            <person name="Pangilinan J."/>
            <person name="Lipzen A."/>
            <person name="Riley R."/>
            <person name="Andreopoulos W."/>
            <person name="He G."/>
            <person name="Johnson J."/>
            <person name="Barry K.W."/>
            <person name="Grigoriev I.V."/>
            <person name="Nagy L."/>
            <person name="Hibbett D."/>
            <person name="Henrissat B."/>
            <person name="Matheny P.B."/>
            <person name="Labbe J."/>
            <person name="Martin F."/>
        </authorList>
    </citation>
    <scope>NUCLEOTIDE SEQUENCE</scope>
    <source>
        <strain evidence="1">HHB10654</strain>
    </source>
</reference>
<proteinExistence type="predicted"/>
<comment type="caution">
    <text evidence="1">The sequence shown here is derived from an EMBL/GenBank/DDBJ whole genome shotgun (WGS) entry which is preliminary data.</text>
</comment>
<name>A0ACB8TER4_9AGAM</name>
<evidence type="ECO:0000313" key="2">
    <source>
        <dbReference type="Proteomes" id="UP000814140"/>
    </source>
</evidence>
<evidence type="ECO:0000313" key="1">
    <source>
        <dbReference type="EMBL" id="KAI0066932.1"/>
    </source>
</evidence>
<protein>
    <submittedName>
        <fullName evidence="1">Uncharacterized protein</fullName>
    </submittedName>
</protein>
<gene>
    <name evidence="1" type="ORF">BV25DRAFT_1261231</name>
</gene>
<sequence length="262" mass="26938">MSSPSSNTSRRSRQGHAPGPNGHHAPSEEPAIQTPEHGQSNHVHATQAVDAQHSSPPGPLLLSTTSHRSTRNFYISPGSSSSSSSSGQYVVGSMDLDSPPGSSRASSRQVSPRYNFYRDMASAQVAPVLSTPHGTGHITCGACGRTINAADQLAHQSACTRNQTTNNQLNANVQGTAYQLGWAVAAGHGQAGPSSSSAHGSVIPSSSFSSSTDSQVGHGIPLSAQPGHGGAGPSRSTQIRRSPPLSHIRSWREADDSAPGSG</sequence>
<accession>A0ACB8TER4</accession>
<organism evidence="1 2">
    <name type="scientific">Artomyces pyxidatus</name>
    <dbReference type="NCBI Taxonomy" id="48021"/>
    <lineage>
        <taxon>Eukaryota</taxon>
        <taxon>Fungi</taxon>
        <taxon>Dikarya</taxon>
        <taxon>Basidiomycota</taxon>
        <taxon>Agaricomycotina</taxon>
        <taxon>Agaricomycetes</taxon>
        <taxon>Russulales</taxon>
        <taxon>Auriscalpiaceae</taxon>
        <taxon>Artomyces</taxon>
    </lineage>
</organism>
<keyword evidence="2" id="KW-1185">Reference proteome</keyword>
<reference evidence="1" key="2">
    <citation type="journal article" date="2022" name="New Phytol.">
        <title>Evolutionary transition to the ectomycorrhizal habit in the genomes of a hyperdiverse lineage of mushroom-forming fungi.</title>
        <authorList>
            <person name="Looney B."/>
            <person name="Miyauchi S."/>
            <person name="Morin E."/>
            <person name="Drula E."/>
            <person name="Courty P.E."/>
            <person name="Kohler A."/>
            <person name="Kuo A."/>
            <person name="LaButti K."/>
            <person name="Pangilinan J."/>
            <person name="Lipzen A."/>
            <person name="Riley R."/>
            <person name="Andreopoulos W."/>
            <person name="He G."/>
            <person name="Johnson J."/>
            <person name="Nolan M."/>
            <person name="Tritt A."/>
            <person name="Barry K.W."/>
            <person name="Grigoriev I.V."/>
            <person name="Nagy L.G."/>
            <person name="Hibbett D."/>
            <person name="Henrissat B."/>
            <person name="Matheny P.B."/>
            <person name="Labbe J."/>
            <person name="Martin F.M."/>
        </authorList>
    </citation>
    <scope>NUCLEOTIDE SEQUENCE</scope>
    <source>
        <strain evidence="1">HHB10654</strain>
    </source>
</reference>
<dbReference type="Proteomes" id="UP000814140">
    <property type="component" value="Unassembled WGS sequence"/>
</dbReference>
<dbReference type="EMBL" id="MU277191">
    <property type="protein sequence ID" value="KAI0066932.1"/>
    <property type="molecule type" value="Genomic_DNA"/>
</dbReference>